<evidence type="ECO:0000313" key="2">
    <source>
        <dbReference type="EMBL" id="QEE27509.1"/>
    </source>
</evidence>
<organism evidence="2 3">
    <name type="scientific">Terriglobus albidus</name>
    <dbReference type="NCBI Taxonomy" id="1592106"/>
    <lineage>
        <taxon>Bacteria</taxon>
        <taxon>Pseudomonadati</taxon>
        <taxon>Acidobacteriota</taxon>
        <taxon>Terriglobia</taxon>
        <taxon>Terriglobales</taxon>
        <taxon>Acidobacteriaceae</taxon>
        <taxon>Terriglobus</taxon>
    </lineage>
</organism>
<gene>
    <name evidence="2" type="ORF">FTW19_05480</name>
</gene>
<dbReference type="Proteomes" id="UP000321820">
    <property type="component" value="Chromosome"/>
</dbReference>
<evidence type="ECO:0000256" key="1">
    <source>
        <dbReference type="SAM" id="SignalP"/>
    </source>
</evidence>
<protein>
    <recommendedName>
        <fullName evidence="4">Virulence factor</fullName>
    </recommendedName>
</protein>
<sequence>MSALKTVSRWIAGAAVAGAIFVAAPQKSEAQVAVGVQIGGPVVVARPVPPPYYRPYYGGYYRPYGYRPYGYYGPRPVYYAPRPVYVRPVPPPYYYRPGVSFGVRVR</sequence>
<accession>A0A5B9E6Z4</accession>
<dbReference type="EMBL" id="CP042806">
    <property type="protein sequence ID" value="QEE27509.1"/>
    <property type="molecule type" value="Genomic_DNA"/>
</dbReference>
<reference evidence="2 3" key="1">
    <citation type="submission" date="2019-08" db="EMBL/GenBank/DDBJ databases">
        <title>Complete genome sequence of Terriglobus albidus strain ORNL.</title>
        <authorList>
            <person name="Podar M."/>
        </authorList>
    </citation>
    <scope>NUCLEOTIDE SEQUENCE [LARGE SCALE GENOMIC DNA]</scope>
    <source>
        <strain evidence="2 3">ORNL</strain>
    </source>
</reference>
<keyword evidence="1" id="KW-0732">Signal</keyword>
<evidence type="ECO:0008006" key="4">
    <source>
        <dbReference type="Google" id="ProtNLM"/>
    </source>
</evidence>
<feature type="chain" id="PRO_5022796240" description="Virulence factor" evidence="1">
    <location>
        <begin position="18"/>
        <end position="106"/>
    </location>
</feature>
<name>A0A5B9E6Z4_9BACT</name>
<dbReference type="RefSeq" id="WP_147646700.1">
    <property type="nucleotide sequence ID" value="NZ_CP042806.1"/>
</dbReference>
<dbReference type="AlphaFoldDB" id="A0A5B9E6Z4"/>
<keyword evidence="3" id="KW-1185">Reference proteome</keyword>
<evidence type="ECO:0000313" key="3">
    <source>
        <dbReference type="Proteomes" id="UP000321820"/>
    </source>
</evidence>
<feature type="signal peptide" evidence="1">
    <location>
        <begin position="1"/>
        <end position="17"/>
    </location>
</feature>
<dbReference type="KEGG" id="talb:FTW19_05480"/>
<proteinExistence type="predicted"/>